<proteinExistence type="predicted"/>
<evidence type="ECO:0000313" key="1">
    <source>
        <dbReference type="EMBL" id="MBK1726716.1"/>
    </source>
</evidence>
<dbReference type="Pfam" id="PF04445">
    <property type="entry name" value="SAM_MT"/>
    <property type="match status" value="1"/>
</dbReference>
<dbReference type="EMBL" id="NRSH01000061">
    <property type="protein sequence ID" value="MBK1726716.1"/>
    <property type="molecule type" value="Genomic_DNA"/>
</dbReference>
<dbReference type="InterPro" id="IPR029063">
    <property type="entry name" value="SAM-dependent_MTases_sf"/>
</dbReference>
<dbReference type="PANTHER" id="PTHR36112">
    <property type="entry name" value="RIBOSOMAL RNA SMALL SUBUNIT METHYLTRANSFERASE J"/>
    <property type="match status" value="1"/>
</dbReference>
<sequence>VDFTDPAWRRRLAGTSARHDPLARAVGLHRRRGPAVVDATAGLGRDAAVLAHLGAEVVALEASPVLAALLEEALARGREAPAAAVALERLSLRCGDLRRLLATLPEARREIVYLDPMFPAGSTRGGVGREAQILRALLPAEAQAPEAELLGHARAAATRRVVVKRSRRAPALAGQAPTRSLHGRAVRFDLYES</sequence>
<gene>
    <name evidence="1" type="ORF">CKO13_06705</name>
</gene>
<keyword evidence="2" id="KW-1185">Reference proteome</keyword>
<reference evidence="1 2" key="1">
    <citation type="journal article" date="2020" name="Microorganisms">
        <title>Osmotic Adaptation and Compatible Solute Biosynthesis of Phototrophic Bacteria as Revealed from Genome Analyses.</title>
        <authorList>
            <person name="Imhoff J.F."/>
            <person name="Rahn T."/>
            <person name="Kunzel S."/>
            <person name="Keller A."/>
            <person name="Neulinger S.C."/>
        </authorList>
    </citation>
    <scope>NUCLEOTIDE SEQUENCE [LARGE SCALE GENOMIC DNA]</scope>
    <source>
        <strain evidence="1 2">DSM 15116</strain>
    </source>
</reference>
<dbReference type="Gene3D" id="3.40.50.150">
    <property type="entry name" value="Vaccinia Virus protein VP39"/>
    <property type="match status" value="1"/>
</dbReference>
<protein>
    <submittedName>
        <fullName evidence="1">Uncharacterized protein</fullName>
    </submittedName>
</protein>
<accession>A0ABS1E8F8</accession>
<dbReference type="SUPFAM" id="SSF53335">
    <property type="entry name" value="S-adenosyl-L-methionine-dependent methyltransferases"/>
    <property type="match status" value="1"/>
</dbReference>
<name>A0ABS1E8F8_9GAMM</name>
<dbReference type="InterPro" id="IPR007536">
    <property type="entry name" value="16SrRNA_methylTrfase_J"/>
</dbReference>
<comment type="caution">
    <text evidence="1">The sequence shown here is derived from an EMBL/GenBank/DDBJ whole genome shotgun (WGS) entry which is preliminary data.</text>
</comment>
<dbReference type="Proteomes" id="UP000738126">
    <property type="component" value="Unassembled WGS sequence"/>
</dbReference>
<dbReference type="PANTHER" id="PTHR36112:SF1">
    <property type="entry name" value="RIBOSOMAL RNA SMALL SUBUNIT METHYLTRANSFERASE J"/>
    <property type="match status" value="1"/>
</dbReference>
<feature type="non-terminal residue" evidence="1">
    <location>
        <position position="1"/>
    </location>
</feature>
<organism evidence="1 2">
    <name type="scientific">Halorhodospira neutriphila</name>
    <dbReference type="NCBI Taxonomy" id="168379"/>
    <lineage>
        <taxon>Bacteria</taxon>
        <taxon>Pseudomonadati</taxon>
        <taxon>Pseudomonadota</taxon>
        <taxon>Gammaproteobacteria</taxon>
        <taxon>Chromatiales</taxon>
        <taxon>Ectothiorhodospiraceae</taxon>
        <taxon>Halorhodospira</taxon>
    </lineage>
</organism>
<evidence type="ECO:0000313" key="2">
    <source>
        <dbReference type="Proteomes" id="UP000738126"/>
    </source>
</evidence>
<dbReference type="RefSeq" id="WP_200258314.1">
    <property type="nucleotide sequence ID" value="NZ_NRSH01000061.1"/>
</dbReference>